<sequence length="171" mass="18530">MGGNFRGGVTVSGGLSSSSTSSSSSSSSSSNPAITTFSFTHNIRSPKMQHPMHTSLPFEAAPAEFVKGIARFVGRWAPESGRLTLIQQSNRIRIPLPVSHSSRKGKDEGEVQGGHNLTASQQPVSVFVSMQLELSARLRRALFEDEKLRRDLLLSLQTAWSSYLDAPVARC</sequence>
<evidence type="ECO:0000313" key="2">
    <source>
        <dbReference type="EMBL" id="CUC09599.1"/>
    </source>
</evidence>
<reference evidence="2" key="1">
    <citation type="submission" date="2014-11" db="EMBL/GenBank/DDBJ databases">
        <title>Molecular phylogeny of cliff fern family Woodsiaceae with morphological implications.</title>
        <authorList>
            <person name="Shao Y.-Z."/>
            <person name="Wei R."/>
            <person name="Zhang X.-C."/>
        </authorList>
    </citation>
    <scope>NUCLEOTIDE SEQUENCE</scope>
</reference>
<evidence type="ECO:0000256" key="1">
    <source>
        <dbReference type="SAM" id="MobiDB-lite"/>
    </source>
</evidence>
<accession>A0A0K6S7F6</accession>
<organism evidence="2">
    <name type="scientific">Chromera velia CCMP2878</name>
    <dbReference type="NCBI Taxonomy" id="1169474"/>
    <lineage>
        <taxon>Eukaryota</taxon>
        <taxon>Sar</taxon>
        <taxon>Alveolata</taxon>
        <taxon>Colpodellida</taxon>
        <taxon>Chromeraceae</taxon>
        <taxon>Chromera</taxon>
    </lineage>
</organism>
<feature type="compositionally biased region" description="Low complexity" evidence="1">
    <location>
        <begin position="16"/>
        <end position="30"/>
    </location>
</feature>
<feature type="region of interest" description="Disordered" evidence="1">
    <location>
        <begin position="1"/>
        <end position="33"/>
    </location>
</feature>
<dbReference type="VEuPathDB" id="CryptoDB:Cvel_21596"/>
<proteinExistence type="predicted"/>
<protein>
    <submittedName>
        <fullName evidence="2">Uncharacterized protein</fullName>
    </submittedName>
</protein>
<dbReference type="AlphaFoldDB" id="A0A0K6S7F6"/>
<dbReference type="EMBL" id="CDMZ01001147">
    <property type="protein sequence ID" value="CUC09599.1"/>
    <property type="molecule type" value="Genomic_DNA"/>
</dbReference>
<name>A0A0K6S7F6_9ALVE</name>
<gene>
    <name evidence="2" type="ORF">Cvel_21596.t2</name>
</gene>